<keyword evidence="3" id="KW-1185">Reference proteome</keyword>
<keyword evidence="1" id="KW-0812">Transmembrane</keyword>
<organism evidence="2 3">
    <name type="scientific">Thalassoglobus neptunius</name>
    <dbReference type="NCBI Taxonomy" id="1938619"/>
    <lineage>
        <taxon>Bacteria</taxon>
        <taxon>Pseudomonadati</taxon>
        <taxon>Planctomycetota</taxon>
        <taxon>Planctomycetia</taxon>
        <taxon>Planctomycetales</taxon>
        <taxon>Planctomycetaceae</taxon>
        <taxon>Thalassoglobus</taxon>
    </lineage>
</organism>
<comment type="caution">
    <text evidence="2">The sequence shown here is derived from an EMBL/GenBank/DDBJ whole genome shotgun (WGS) entry which is preliminary data.</text>
</comment>
<accession>A0A5C5WDV7</accession>
<evidence type="ECO:0000256" key="1">
    <source>
        <dbReference type="SAM" id="Phobius"/>
    </source>
</evidence>
<keyword evidence="1" id="KW-0472">Membrane</keyword>
<gene>
    <name evidence="2" type="ORF">KOR42_40300</name>
</gene>
<dbReference type="AlphaFoldDB" id="A0A5C5WDV7"/>
<dbReference type="EMBL" id="SIHI01000020">
    <property type="protein sequence ID" value="TWT48239.1"/>
    <property type="molecule type" value="Genomic_DNA"/>
</dbReference>
<keyword evidence="1" id="KW-1133">Transmembrane helix</keyword>
<name>A0A5C5WDV7_9PLAN</name>
<protein>
    <submittedName>
        <fullName evidence="2">Uncharacterized protein</fullName>
    </submittedName>
</protein>
<evidence type="ECO:0000313" key="2">
    <source>
        <dbReference type="EMBL" id="TWT48239.1"/>
    </source>
</evidence>
<sequence>MKNRMTERNLFWFVVGAIFGSVVIYYLPTEPAFAATANSGDKFSMCTVRTSVGASEAIFVLDQVTGRLLGAQHSLQRNAFHQLYQRNLAADFGVTDNARYVMVSGDIQTGGGGGAAPPAQGAIYVAELNAGVVFMYGFTMSPAGQAGPPRELIPLASFPFRGN</sequence>
<feature type="transmembrane region" description="Helical" evidence="1">
    <location>
        <begin position="9"/>
        <end position="27"/>
    </location>
</feature>
<proteinExistence type="predicted"/>
<reference evidence="2 3" key="1">
    <citation type="submission" date="2019-02" db="EMBL/GenBank/DDBJ databases">
        <title>Deep-cultivation of Planctomycetes and their phenomic and genomic characterization uncovers novel biology.</title>
        <authorList>
            <person name="Wiegand S."/>
            <person name="Jogler M."/>
            <person name="Boedeker C."/>
            <person name="Pinto D."/>
            <person name="Vollmers J."/>
            <person name="Rivas-Marin E."/>
            <person name="Kohn T."/>
            <person name="Peeters S.H."/>
            <person name="Heuer A."/>
            <person name="Rast P."/>
            <person name="Oberbeckmann S."/>
            <person name="Bunk B."/>
            <person name="Jeske O."/>
            <person name="Meyerdierks A."/>
            <person name="Storesund J.E."/>
            <person name="Kallscheuer N."/>
            <person name="Luecker S."/>
            <person name="Lage O.M."/>
            <person name="Pohl T."/>
            <person name="Merkel B.J."/>
            <person name="Hornburger P."/>
            <person name="Mueller R.-W."/>
            <person name="Bruemmer F."/>
            <person name="Labrenz M."/>
            <person name="Spormann A.M."/>
            <person name="Op Den Camp H."/>
            <person name="Overmann J."/>
            <person name="Amann R."/>
            <person name="Jetten M.S.M."/>
            <person name="Mascher T."/>
            <person name="Medema M.H."/>
            <person name="Devos D.P."/>
            <person name="Kaster A.-K."/>
            <person name="Ovreas L."/>
            <person name="Rohde M."/>
            <person name="Galperin M.Y."/>
            <person name="Jogler C."/>
        </authorList>
    </citation>
    <scope>NUCLEOTIDE SEQUENCE [LARGE SCALE GENOMIC DNA]</scope>
    <source>
        <strain evidence="2 3">KOR42</strain>
    </source>
</reference>
<evidence type="ECO:0000313" key="3">
    <source>
        <dbReference type="Proteomes" id="UP000317243"/>
    </source>
</evidence>
<dbReference type="Proteomes" id="UP000317243">
    <property type="component" value="Unassembled WGS sequence"/>
</dbReference>